<keyword evidence="3" id="KW-0254">Endocytosis</keyword>
<dbReference type="GO" id="GO:0042813">
    <property type="term" value="F:Wnt receptor activity"/>
    <property type="evidence" value="ECO:0007669"/>
    <property type="project" value="TreeGrafter"/>
</dbReference>
<comment type="caution">
    <text evidence="10">Lacks conserved residue(s) required for the propagation of feature annotation.</text>
</comment>
<dbReference type="InterPro" id="IPR002172">
    <property type="entry name" value="LDrepeatLR_classA_rpt"/>
</dbReference>
<dbReference type="SMART" id="SM00135">
    <property type="entry name" value="LY"/>
    <property type="match status" value="7"/>
</dbReference>
<evidence type="ECO:0000256" key="4">
    <source>
        <dbReference type="ARBA" id="ARBA00022729"/>
    </source>
</evidence>
<evidence type="ECO:0000256" key="3">
    <source>
        <dbReference type="ARBA" id="ARBA00022583"/>
    </source>
</evidence>
<proteinExistence type="predicted"/>
<protein>
    <submittedName>
        <fullName evidence="14">VgR_5 protein</fullName>
    </submittedName>
</protein>
<name>A0A0C9RR40_9HYME</name>
<evidence type="ECO:0000259" key="13">
    <source>
        <dbReference type="SMART" id="SM00181"/>
    </source>
</evidence>
<dbReference type="SMART" id="SM00181">
    <property type="entry name" value="EGF"/>
    <property type="match status" value="2"/>
</dbReference>
<dbReference type="PANTHER" id="PTHR46513">
    <property type="entry name" value="VITELLOGENIN RECEPTOR-LIKE PROTEIN-RELATED-RELATED"/>
    <property type="match status" value="1"/>
</dbReference>
<evidence type="ECO:0000256" key="11">
    <source>
        <dbReference type="PROSITE-ProRule" id="PRU00461"/>
    </source>
</evidence>
<dbReference type="Gene3D" id="2.120.10.30">
    <property type="entry name" value="TolB, C-terminal domain"/>
    <property type="match status" value="2"/>
</dbReference>
<evidence type="ECO:0000313" key="14">
    <source>
        <dbReference type="EMBL" id="JAG79518.1"/>
    </source>
</evidence>
<evidence type="ECO:0000256" key="5">
    <source>
        <dbReference type="ARBA" id="ARBA00022737"/>
    </source>
</evidence>
<keyword evidence="5" id="KW-0677">Repeat</keyword>
<feature type="domain" description="EGF-like" evidence="13">
    <location>
        <begin position="635"/>
        <end position="673"/>
    </location>
</feature>
<evidence type="ECO:0000256" key="1">
    <source>
        <dbReference type="ARBA" id="ARBA00004167"/>
    </source>
</evidence>
<dbReference type="SMART" id="SM00192">
    <property type="entry name" value="LDLa"/>
    <property type="match status" value="1"/>
</dbReference>
<dbReference type="EMBL" id="GBYB01009751">
    <property type="protein sequence ID" value="JAG79518.1"/>
    <property type="molecule type" value="Transcribed_RNA"/>
</dbReference>
<dbReference type="PANTHER" id="PTHR46513:SF13">
    <property type="entry name" value="EGF-LIKE DOMAIN-CONTAINING PROTEIN"/>
    <property type="match status" value="1"/>
</dbReference>
<feature type="repeat" description="LDL-receptor class B" evidence="11">
    <location>
        <begin position="206"/>
        <end position="249"/>
    </location>
</feature>
<feature type="disulfide bond" evidence="10">
    <location>
        <begin position="53"/>
        <end position="68"/>
    </location>
</feature>
<dbReference type="GO" id="GO:0006897">
    <property type="term" value="P:endocytosis"/>
    <property type="evidence" value="ECO:0007669"/>
    <property type="project" value="UniProtKB-KW"/>
</dbReference>
<dbReference type="InterPro" id="IPR000742">
    <property type="entry name" value="EGF"/>
</dbReference>
<sequence>MGGVVWLFIILLLRLFTGASANLQSSNELSECNSTQNEFRCSTGTCVPKIWVCDGERDCLDGGDEWNCDDEPKNESEDSILIYSSDTEIGAFDLITNKSLPLIMKNLRNVVGVALDETFVYWSMNSFQNEGIYRAFKNGTGAQVLAIAGIGNIQELAVDGITGNIYYTDASNKYLGVCTASGVYCTAIITEGTEKPRGLALYPPTGQLYWSDWGNDPHISRAEMNGNSRTPLVTTDIIWPNGIAIDDIYSRLYWADAKLKRIESINFLGEDRQVLVRAIQMHPFSLSVFQDRILWSDWETGNIRSCNKTSGESLGTLVGENRVFRGVHVYQAFTKFDNPCEEMRCGEICLIGADLSCSCACSANKTLEADGKTCKGDEEHRLILGAGGILFDYRHEFLGRPQWREIENPEEFASVFPESHSLSIRGWQFMFEEISIISGDNETLGAVAFDSIGKNFYSVNGHNRIQVTNLLNFETTFISFSEDPRSILLVPEEATMFVALCSESSCHVDRMSMSGGGRTRFVREVLGGPRVPLAFDPETRRVFWGDETAGTLNSISFDGYDKQLLQAGLKYPVGLAILKDFVFGTVKGSREVFWANKTGGHDGMKALNITETPEGDFLVLSLNFPRLRAGEEIHECRIDNGGCSHVCLLETTTSRVCGCPLEMTLESDQKTCSPDQNQDTTN</sequence>
<dbReference type="GO" id="GO:0017147">
    <property type="term" value="F:Wnt-protein binding"/>
    <property type="evidence" value="ECO:0007669"/>
    <property type="project" value="TreeGrafter"/>
</dbReference>
<evidence type="ECO:0000256" key="10">
    <source>
        <dbReference type="PROSITE-ProRule" id="PRU00124"/>
    </source>
</evidence>
<dbReference type="GO" id="GO:0060070">
    <property type="term" value="P:canonical Wnt signaling pathway"/>
    <property type="evidence" value="ECO:0007669"/>
    <property type="project" value="TreeGrafter"/>
</dbReference>
<evidence type="ECO:0000256" key="7">
    <source>
        <dbReference type="ARBA" id="ARBA00023157"/>
    </source>
</evidence>
<organism evidence="14">
    <name type="scientific">Fopius arisanus</name>
    <dbReference type="NCBI Taxonomy" id="64838"/>
    <lineage>
        <taxon>Eukaryota</taxon>
        <taxon>Metazoa</taxon>
        <taxon>Ecdysozoa</taxon>
        <taxon>Arthropoda</taxon>
        <taxon>Hexapoda</taxon>
        <taxon>Insecta</taxon>
        <taxon>Pterygota</taxon>
        <taxon>Neoptera</taxon>
        <taxon>Endopterygota</taxon>
        <taxon>Hymenoptera</taxon>
        <taxon>Apocrita</taxon>
        <taxon>Ichneumonoidea</taxon>
        <taxon>Braconidae</taxon>
        <taxon>Opiinae</taxon>
        <taxon>Fopius</taxon>
    </lineage>
</organism>
<comment type="subcellular location">
    <subcellularLocation>
        <location evidence="1">Membrane</location>
        <topology evidence="1">Single-pass membrane protein</topology>
    </subcellularLocation>
</comment>
<dbReference type="FunFam" id="2.120.10.30:FF:000241">
    <property type="entry name" value="Low-density lipoprotein receptor-related protein 6"/>
    <property type="match status" value="1"/>
</dbReference>
<feature type="repeat" description="LDL-receptor class B" evidence="11">
    <location>
        <begin position="250"/>
        <end position="292"/>
    </location>
</feature>
<feature type="domain" description="EGF-like" evidence="13">
    <location>
        <begin position="339"/>
        <end position="375"/>
    </location>
</feature>
<dbReference type="Gene3D" id="4.10.400.10">
    <property type="entry name" value="Low-density Lipoprotein Receptor"/>
    <property type="match status" value="1"/>
</dbReference>
<evidence type="ECO:0000256" key="12">
    <source>
        <dbReference type="SAM" id="SignalP"/>
    </source>
</evidence>
<dbReference type="InterPro" id="IPR036055">
    <property type="entry name" value="LDL_receptor-like_sf"/>
</dbReference>
<gene>
    <name evidence="14" type="primary">VgR_5</name>
    <name evidence="14" type="ORF">g.18345</name>
</gene>
<feature type="signal peptide" evidence="12">
    <location>
        <begin position="1"/>
        <end position="21"/>
    </location>
</feature>
<keyword evidence="8" id="KW-0675">Receptor</keyword>
<reference evidence="14" key="1">
    <citation type="submission" date="2015-01" db="EMBL/GenBank/DDBJ databases">
        <title>Transcriptome Assembly of Fopius arisanus.</title>
        <authorList>
            <person name="Geib S."/>
        </authorList>
    </citation>
    <scope>NUCLEOTIDE SEQUENCE</scope>
</reference>
<evidence type="ECO:0000256" key="9">
    <source>
        <dbReference type="ARBA" id="ARBA00023180"/>
    </source>
</evidence>
<dbReference type="InterPro" id="IPR000033">
    <property type="entry name" value="LDLR_classB_rpt"/>
</dbReference>
<dbReference type="SUPFAM" id="SSF57196">
    <property type="entry name" value="EGF/Laminin"/>
    <property type="match status" value="1"/>
</dbReference>
<evidence type="ECO:0000256" key="8">
    <source>
        <dbReference type="ARBA" id="ARBA00023170"/>
    </source>
</evidence>
<dbReference type="CDD" id="cd00112">
    <property type="entry name" value="LDLa"/>
    <property type="match status" value="1"/>
</dbReference>
<evidence type="ECO:0000256" key="2">
    <source>
        <dbReference type="ARBA" id="ARBA00022536"/>
    </source>
</evidence>
<dbReference type="PROSITE" id="PS50068">
    <property type="entry name" value="LDLRA_2"/>
    <property type="match status" value="1"/>
</dbReference>
<keyword evidence="4 12" id="KW-0732">Signal</keyword>
<dbReference type="Pfam" id="PF00058">
    <property type="entry name" value="Ldl_recept_b"/>
    <property type="match status" value="1"/>
</dbReference>
<dbReference type="GO" id="GO:0005886">
    <property type="term" value="C:plasma membrane"/>
    <property type="evidence" value="ECO:0007669"/>
    <property type="project" value="TreeGrafter"/>
</dbReference>
<feature type="chain" id="PRO_5002212368" evidence="12">
    <location>
        <begin position="22"/>
        <end position="682"/>
    </location>
</feature>
<keyword evidence="7 10" id="KW-1015">Disulfide bond</keyword>
<dbReference type="InterPro" id="IPR011042">
    <property type="entry name" value="6-blade_b-propeller_TolB-like"/>
</dbReference>
<dbReference type="AlphaFoldDB" id="A0A0C9RR40"/>
<dbReference type="PROSITE" id="PS51120">
    <property type="entry name" value="LDLRB"/>
    <property type="match status" value="2"/>
</dbReference>
<dbReference type="Pfam" id="PF00057">
    <property type="entry name" value="Ldl_recept_a"/>
    <property type="match status" value="1"/>
</dbReference>
<dbReference type="InterPro" id="IPR050778">
    <property type="entry name" value="Cueball_EGF_LRP_Nidogen"/>
</dbReference>
<keyword evidence="6" id="KW-0472">Membrane</keyword>
<feature type="disulfide bond" evidence="10">
    <location>
        <begin position="41"/>
        <end position="59"/>
    </location>
</feature>
<dbReference type="Pfam" id="PF14670">
    <property type="entry name" value="FXa_inhibition"/>
    <property type="match status" value="1"/>
</dbReference>
<evidence type="ECO:0000256" key="6">
    <source>
        <dbReference type="ARBA" id="ARBA00023136"/>
    </source>
</evidence>
<keyword evidence="9" id="KW-0325">Glycoprotein</keyword>
<dbReference type="SUPFAM" id="SSF57424">
    <property type="entry name" value="LDL receptor-like module"/>
    <property type="match status" value="1"/>
</dbReference>
<keyword evidence="2" id="KW-0245">EGF-like domain</keyword>
<dbReference type="SUPFAM" id="SSF63825">
    <property type="entry name" value="YWTD domain"/>
    <property type="match status" value="2"/>
</dbReference>
<accession>A0A0C9RR40</accession>